<dbReference type="InterPro" id="IPR005225">
    <property type="entry name" value="Small_GTP-bd"/>
</dbReference>
<dbReference type="NCBIfam" id="TIGR00231">
    <property type="entry name" value="small_GTP"/>
    <property type="match status" value="1"/>
</dbReference>
<dbReference type="InterPro" id="IPR006073">
    <property type="entry name" value="GTP-bd"/>
</dbReference>
<dbReference type="Proteomes" id="UP000005532">
    <property type="component" value="Unassembled WGS sequence"/>
</dbReference>
<dbReference type="GO" id="GO:0005525">
    <property type="term" value="F:GTP binding"/>
    <property type="evidence" value="ECO:0007669"/>
    <property type="project" value="InterPro"/>
</dbReference>
<dbReference type="PANTHER" id="PTHR14143:SF1">
    <property type="entry name" value="IRG-TYPE G DOMAIN-CONTAINING PROTEIN"/>
    <property type="match status" value="1"/>
</dbReference>
<name>C5S5D0_9PAST</name>
<dbReference type="Gene3D" id="3.40.50.300">
    <property type="entry name" value="P-loop containing nucleotide triphosphate hydrolases"/>
    <property type="match status" value="1"/>
</dbReference>
<protein>
    <submittedName>
        <fullName evidence="2">Putative small GTP-binding domain protein</fullName>
    </submittedName>
</protein>
<accession>C5S5D0</accession>
<comment type="caution">
    <text evidence="2">The sequence shown here is derived from an EMBL/GenBank/DDBJ whole genome shotgun (WGS) entry which is preliminary data.</text>
</comment>
<feature type="domain" description="G" evidence="1">
    <location>
        <begin position="37"/>
        <end position="151"/>
    </location>
</feature>
<dbReference type="AlphaFoldDB" id="C5S5D0"/>
<dbReference type="InterPro" id="IPR027417">
    <property type="entry name" value="P-loop_NTPase"/>
</dbReference>
<dbReference type="Pfam" id="PF01926">
    <property type="entry name" value="MMR_HSR1"/>
    <property type="match status" value="1"/>
</dbReference>
<proteinExistence type="predicted"/>
<organism evidence="2 3">
    <name type="scientific">Actinobacillus minor NM305</name>
    <dbReference type="NCBI Taxonomy" id="637911"/>
    <lineage>
        <taxon>Bacteria</taxon>
        <taxon>Pseudomonadati</taxon>
        <taxon>Pseudomonadota</taxon>
        <taxon>Gammaproteobacteria</taxon>
        <taxon>Pasteurellales</taxon>
        <taxon>Pasteurellaceae</taxon>
        <taxon>Actinobacillus</taxon>
    </lineage>
</organism>
<sequence>MSNPNQILDEQLLSKLPEELRQEVKKRLIDVINYTPRIGVMGKSGAGKSSLINAIVGKQVCKTGGVGGCTRTFQEEVISMGNRSLIFMDLPGVAESQARNTEYTQLYQKKIADLDLILWVIKVDDRANKDDEAFYNWLTKQYKKEQILFVLSQCDKAEPSRSFDYKSFKPSLEQQHTINQNHLRISSDFSVPADDVVPVACDFYESKFDRWNIDALFTRIIQKIPSQAKSSLIAQVDKSVVTEKAKEEAKDDFSDTVENIIDVAIDYLPLPQPVKTVAKVAKKLIAEGAKKLWNFFFG</sequence>
<dbReference type="PANTHER" id="PTHR14143">
    <property type="entry name" value="INTERFERON-INDUCIBLE GTPASE FAMILY MEMBER"/>
    <property type="match status" value="1"/>
</dbReference>
<dbReference type="EMBL" id="ACQL01000192">
    <property type="protein sequence ID" value="EER45886.1"/>
    <property type="molecule type" value="Genomic_DNA"/>
</dbReference>
<gene>
    <name evidence="2" type="ORF">AM305_04102</name>
</gene>
<evidence type="ECO:0000313" key="3">
    <source>
        <dbReference type="Proteomes" id="UP000005532"/>
    </source>
</evidence>
<dbReference type="RefSeq" id="WP_005826456.1">
    <property type="nucleotide sequence ID" value="NZ_ACQL01000192.1"/>
</dbReference>
<dbReference type="SUPFAM" id="SSF52540">
    <property type="entry name" value="P-loop containing nucleoside triphosphate hydrolases"/>
    <property type="match status" value="1"/>
</dbReference>
<dbReference type="eggNOG" id="COG3596">
    <property type="taxonomic scope" value="Bacteria"/>
</dbReference>
<reference evidence="2 3" key="1">
    <citation type="journal article" date="2010" name="Vet. Microbiol.">
        <title>Production of haemolysins by strains of the Actinobacillus minor/porcitonsillarum complex.</title>
        <authorList>
            <person name="Arya G."/>
            <person name="Niven D.F."/>
        </authorList>
    </citation>
    <scope>NUCLEOTIDE SEQUENCE [LARGE SCALE GENOMIC DNA]</scope>
    <source>
        <strain evidence="2 3">NM305</strain>
    </source>
</reference>
<dbReference type="OrthoDB" id="9779790at2"/>
<evidence type="ECO:0000259" key="1">
    <source>
        <dbReference type="Pfam" id="PF01926"/>
    </source>
</evidence>
<evidence type="ECO:0000313" key="2">
    <source>
        <dbReference type="EMBL" id="EER45886.1"/>
    </source>
</evidence>